<dbReference type="InterPro" id="IPR051941">
    <property type="entry name" value="BG_Antigen-Binding_Lectin"/>
</dbReference>
<name>A0A8B6DT06_MYTGA</name>
<dbReference type="Gene3D" id="2.60.120.260">
    <property type="entry name" value="Galactose-binding domain-like"/>
    <property type="match status" value="1"/>
</dbReference>
<comment type="similarity">
    <text evidence="2">Belongs to the fucolectin family.</text>
</comment>
<evidence type="ECO:0000256" key="4">
    <source>
        <dbReference type="ARBA" id="ARBA00022723"/>
    </source>
</evidence>
<sequence length="288" mass="32930">MSSQFNVAVDRHNIALGRPTKQLTTAKSYTSERAVDGKFLERSSSGVYACTHTNTSPTSGLSWWAVDLGGHYKVTHVVIYGRTHNCCSNWLQNFDIDVIKHPHSFCDKWTTFQKGRASHCHYQQSGSTFVNATCPPDVKGRFIRIKKRSNTFNLCLCEVKVYGDLITNMTDERASWIGLLRCKHTRREIGSVVGYSALLMETSALRSGVGHHISCRITCIDHYDRLNQVRYMLIFWKKLERRAYELIDSSSDHRERLGKGSFLKDMKCTASHRTKFVILCFIYNWIGG</sequence>
<dbReference type="Pfam" id="PF00754">
    <property type="entry name" value="F5_F8_type_C"/>
    <property type="match status" value="1"/>
</dbReference>
<dbReference type="InterPro" id="IPR008979">
    <property type="entry name" value="Galactose-bd-like_sf"/>
</dbReference>
<proteinExistence type="inferred from homology"/>
<comment type="function">
    <text evidence="1">Acts as a defensive agent. Recognizes blood group fucosylated oligosaccharides including A, B, H and Lewis B-type antigens. Does not recognize Lewis A antigen and has low affinity for monovalent haptens.</text>
</comment>
<evidence type="ECO:0000313" key="10">
    <source>
        <dbReference type="Proteomes" id="UP000596742"/>
    </source>
</evidence>
<evidence type="ECO:0000256" key="3">
    <source>
        <dbReference type="ARBA" id="ARBA00011233"/>
    </source>
</evidence>
<keyword evidence="7" id="KW-1015">Disulfide bond</keyword>
<dbReference type="GO" id="GO:0046872">
    <property type="term" value="F:metal ion binding"/>
    <property type="evidence" value="ECO:0007669"/>
    <property type="project" value="UniProtKB-KW"/>
</dbReference>
<dbReference type="SMART" id="SM00607">
    <property type="entry name" value="FTP"/>
    <property type="match status" value="1"/>
</dbReference>
<reference evidence="9" key="1">
    <citation type="submission" date="2018-11" db="EMBL/GenBank/DDBJ databases">
        <authorList>
            <person name="Alioto T."/>
            <person name="Alioto T."/>
        </authorList>
    </citation>
    <scope>NUCLEOTIDE SEQUENCE</scope>
</reference>
<keyword evidence="5" id="KW-0430">Lectin</keyword>
<evidence type="ECO:0000256" key="2">
    <source>
        <dbReference type="ARBA" id="ARBA00010147"/>
    </source>
</evidence>
<dbReference type="AlphaFoldDB" id="A0A8B6DT06"/>
<evidence type="ECO:0000256" key="6">
    <source>
        <dbReference type="ARBA" id="ARBA00022837"/>
    </source>
</evidence>
<dbReference type="SUPFAM" id="SSF49785">
    <property type="entry name" value="Galactose-binding domain-like"/>
    <property type="match status" value="1"/>
</dbReference>
<comment type="subunit">
    <text evidence="3">Homotrimer.</text>
</comment>
<dbReference type="EMBL" id="UYJE01004064">
    <property type="protein sequence ID" value="VDI24719.1"/>
    <property type="molecule type" value="Genomic_DNA"/>
</dbReference>
<dbReference type="PANTHER" id="PTHR45713">
    <property type="entry name" value="FTP DOMAIN-CONTAINING PROTEIN"/>
    <property type="match status" value="1"/>
</dbReference>
<evidence type="ECO:0000256" key="5">
    <source>
        <dbReference type="ARBA" id="ARBA00022734"/>
    </source>
</evidence>
<protein>
    <recommendedName>
        <fullName evidence="8">F5/8 type C domain-containing protein</fullName>
    </recommendedName>
</protein>
<gene>
    <name evidence="9" type="ORF">MGAL_10B040990</name>
</gene>
<feature type="domain" description="F5/8 type C" evidence="8">
    <location>
        <begin position="2"/>
        <end position="164"/>
    </location>
</feature>
<dbReference type="GO" id="GO:0010185">
    <property type="term" value="P:regulation of cellular defense response"/>
    <property type="evidence" value="ECO:0007669"/>
    <property type="project" value="UniProtKB-ARBA"/>
</dbReference>
<dbReference type="PANTHER" id="PTHR45713:SF6">
    <property type="entry name" value="F5_8 TYPE C DOMAIN-CONTAINING PROTEIN"/>
    <property type="match status" value="1"/>
</dbReference>
<dbReference type="GO" id="GO:0001868">
    <property type="term" value="P:regulation of complement activation, lectin pathway"/>
    <property type="evidence" value="ECO:0007669"/>
    <property type="project" value="UniProtKB-ARBA"/>
</dbReference>
<evidence type="ECO:0000256" key="7">
    <source>
        <dbReference type="ARBA" id="ARBA00023157"/>
    </source>
</evidence>
<dbReference type="PROSITE" id="PS50022">
    <property type="entry name" value="FA58C_3"/>
    <property type="match status" value="1"/>
</dbReference>
<evidence type="ECO:0000259" key="8">
    <source>
        <dbReference type="PROSITE" id="PS50022"/>
    </source>
</evidence>
<evidence type="ECO:0000313" key="9">
    <source>
        <dbReference type="EMBL" id="VDI24719.1"/>
    </source>
</evidence>
<dbReference type="OrthoDB" id="6108014at2759"/>
<dbReference type="InterPro" id="IPR000421">
    <property type="entry name" value="FA58C"/>
</dbReference>
<keyword evidence="6" id="KW-0106">Calcium</keyword>
<dbReference type="InterPro" id="IPR006585">
    <property type="entry name" value="FTP1"/>
</dbReference>
<comment type="caution">
    <text evidence="9">The sequence shown here is derived from an EMBL/GenBank/DDBJ whole genome shotgun (WGS) entry which is preliminary data.</text>
</comment>
<accession>A0A8B6DT06</accession>
<organism evidence="9 10">
    <name type="scientific">Mytilus galloprovincialis</name>
    <name type="common">Mediterranean mussel</name>
    <dbReference type="NCBI Taxonomy" id="29158"/>
    <lineage>
        <taxon>Eukaryota</taxon>
        <taxon>Metazoa</taxon>
        <taxon>Spiralia</taxon>
        <taxon>Lophotrochozoa</taxon>
        <taxon>Mollusca</taxon>
        <taxon>Bivalvia</taxon>
        <taxon>Autobranchia</taxon>
        <taxon>Pteriomorphia</taxon>
        <taxon>Mytilida</taxon>
        <taxon>Mytiloidea</taxon>
        <taxon>Mytilidae</taxon>
        <taxon>Mytilinae</taxon>
        <taxon>Mytilus</taxon>
    </lineage>
</organism>
<dbReference type="Proteomes" id="UP000596742">
    <property type="component" value="Unassembled WGS sequence"/>
</dbReference>
<keyword evidence="10" id="KW-1185">Reference proteome</keyword>
<evidence type="ECO:0000256" key="1">
    <source>
        <dbReference type="ARBA" id="ARBA00002219"/>
    </source>
</evidence>
<dbReference type="GO" id="GO:0042806">
    <property type="term" value="F:fucose binding"/>
    <property type="evidence" value="ECO:0007669"/>
    <property type="project" value="UniProtKB-ARBA"/>
</dbReference>
<keyword evidence="4" id="KW-0479">Metal-binding</keyword>